<keyword evidence="7" id="KW-1185">Reference proteome</keyword>
<organism evidence="6 7">
    <name type="scientific">Dinothrombium tinctorium</name>
    <dbReference type="NCBI Taxonomy" id="1965070"/>
    <lineage>
        <taxon>Eukaryota</taxon>
        <taxon>Metazoa</taxon>
        <taxon>Ecdysozoa</taxon>
        <taxon>Arthropoda</taxon>
        <taxon>Chelicerata</taxon>
        <taxon>Arachnida</taxon>
        <taxon>Acari</taxon>
        <taxon>Acariformes</taxon>
        <taxon>Trombidiformes</taxon>
        <taxon>Prostigmata</taxon>
        <taxon>Anystina</taxon>
        <taxon>Parasitengona</taxon>
        <taxon>Trombidioidea</taxon>
        <taxon>Trombidiidae</taxon>
        <taxon>Dinothrombium</taxon>
    </lineage>
</organism>
<evidence type="ECO:0000256" key="2">
    <source>
        <dbReference type="ARBA" id="ARBA00010391"/>
    </source>
</evidence>
<dbReference type="Pfam" id="PF21045">
    <property type="entry name" value="INT10"/>
    <property type="match status" value="2"/>
</dbReference>
<name>A0A3S3SMU9_9ACAR</name>
<dbReference type="GO" id="GO:0032039">
    <property type="term" value="C:integrator complex"/>
    <property type="evidence" value="ECO:0007669"/>
    <property type="project" value="InterPro"/>
</dbReference>
<evidence type="ECO:0000313" key="7">
    <source>
        <dbReference type="Proteomes" id="UP000285301"/>
    </source>
</evidence>
<reference evidence="6 7" key="1">
    <citation type="journal article" date="2018" name="Gigascience">
        <title>Genomes of trombidid mites reveal novel predicted allergens and laterally-transferred genes associated with secondary metabolism.</title>
        <authorList>
            <person name="Dong X."/>
            <person name="Chaisiri K."/>
            <person name="Xia D."/>
            <person name="Armstrong S.D."/>
            <person name="Fang Y."/>
            <person name="Donnelly M.J."/>
            <person name="Kadowaki T."/>
            <person name="McGarry J.W."/>
            <person name="Darby A.C."/>
            <person name="Makepeace B.L."/>
        </authorList>
    </citation>
    <scope>NUCLEOTIDE SEQUENCE [LARGE SCALE GENOMIC DNA]</scope>
    <source>
        <strain evidence="6">UoL-WK</strain>
    </source>
</reference>
<dbReference type="AlphaFoldDB" id="A0A3S3SMU9"/>
<dbReference type="GO" id="GO:0016180">
    <property type="term" value="P:snRNA processing"/>
    <property type="evidence" value="ECO:0007669"/>
    <property type="project" value="InterPro"/>
</dbReference>
<keyword evidence="4" id="KW-0539">Nucleus</keyword>
<dbReference type="STRING" id="1965070.A0A3S3SMU9"/>
<dbReference type="InterPro" id="IPR026164">
    <property type="entry name" value="Int_cplx_su10"/>
</dbReference>
<dbReference type="PRINTS" id="PR02106">
    <property type="entry name" value="INTSUBUNIT10"/>
</dbReference>
<reference evidence="6" key="2">
    <citation type="submission" date="2018-11" db="EMBL/GenBank/DDBJ databases">
        <title>Trombidioid mite genomics.</title>
        <authorList>
            <person name="Dong X."/>
        </authorList>
    </citation>
    <scope>NUCLEOTIDE SEQUENCE</scope>
    <source>
        <strain evidence="6">UoL-WK</strain>
    </source>
</reference>
<evidence type="ECO:0000313" key="6">
    <source>
        <dbReference type="EMBL" id="RWS17460.1"/>
    </source>
</evidence>
<evidence type="ECO:0000256" key="4">
    <source>
        <dbReference type="ARBA" id="ARBA00023242"/>
    </source>
</evidence>
<evidence type="ECO:0000256" key="1">
    <source>
        <dbReference type="ARBA" id="ARBA00004123"/>
    </source>
</evidence>
<proteinExistence type="inferred from homology"/>
<accession>A0A3S3SMU9</accession>
<comment type="caution">
    <text evidence="6">The sequence shown here is derived from an EMBL/GenBank/DDBJ whole genome shotgun (WGS) entry which is preliminary data.</text>
</comment>
<dbReference type="OrthoDB" id="18145at2759"/>
<evidence type="ECO:0000313" key="5">
    <source>
        <dbReference type="EMBL" id="RWS17450.1"/>
    </source>
</evidence>
<dbReference type="PANTHER" id="PTHR16055:SF2">
    <property type="entry name" value="INTEGRATOR COMPLEX SUBUNIT 10"/>
    <property type="match status" value="1"/>
</dbReference>
<comment type="subcellular location">
    <subcellularLocation>
        <location evidence="1">Nucleus</location>
    </subcellularLocation>
</comment>
<evidence type="ECO:0000256" key="3">
    <source>
        <dbReference type="ARBA" id="ARBA00016811"/>
    </source>
</evidence>
<comment type="similarity">
    <text evidence="2">Belongs to the Integrator subunit 10 family.</text>
</comment>
<dbReference type="PANTHER" id="PTHR16055">
    <property type="entry name" value="INTEGRATOR COMPLEX SUBUNIT 10"/>
    <property type="match status" value="1"/>
</dbReference>
<gene>
    <name evidence="6" type="ORF">B4U79_00493</name>
    <name evidence="5" type="ORF">B4U79_09204</name>
</gene>
<dbReference type="EMBL" id="NCKU01000071">
    <property type="protein sequence ID" value="RWS17460.1"/>
    <property type="molecule type" value="Genomic_DNA"/>
</dbReference>
<dbReference type="Proteomes" id="UP000285301">
    <property type="component" value="Unassembled WGS sequence"/>
</dbReference>
<sequence length="678" mass="77770">MDSNCEQIEEYLIERAKQCLNDGDVFMAKSWFLTASNLYPNSFKIQFERYLTAKDENNVSEASEYFVNLFAKYISNETGNDLIEKEMKNIVDAVNSSKSTVNSSFYRQLFESLSSDLQHKLLVFVVNSCREISDICQLTLLMLKKFPERINEHGLKLINILTSSESYDSQNHPPKYYQQLLVFDVLPVILSPKSNLEISEQQLYKLLEKTISLYVDLNINGHLPNCEASEKTNNLDSRFINIFYLIARKLEWELIIFDAINHNSYITESVEIQYQKILTFYQSISVLSIGDGANAPIDLSASNANLNSNYDEKSIKQVLYTVVILFVMCLSKYTRETAGKLVLVEKKPFTFSNDKPTKKRKLNYGLQIPEIHTNNEDLKEGLIGAVKCFELINNDYTLLQEFSKRIEIFGFHDCEAYNTFIFDSHIFRATYQELIPLLANDTKYPIKACLQRISALLMMYDYHNSVENCIVCVSLIQKMTEKGEEEKISSSASSSASSSLHNGSRNLVFISYTPEDILSYCVEALITCIKDREMLSLKPSDEGIGHLIVLSQYKWPKEVELFENCISLIKKSNPSATNLKFTYPLFLDYIVNPDILEEFMALVNLDNYNLELKGMFFNNSGVISKAAAKSMTTRGVNKNVKEEIRNALILQMRNSKVVVDKQLLINFIVNEVKRYNAR</sequence>
<dbReference type="EMBL" id="NCKU01000072">
    <property type="protein sequence ID" value="RWS17450.1"/>
    <property type="molecule type" value="Genomic_DNA"/>
</dbReference>
<protein>
    <recommendedName>
        <fullName evidence="3">Integrator complex subunit 10</fullName>
    </recommendedName>
</protein>